<protein>
    <recommendedName>
        <fullName evidence="3">CCHC-type domain-containing protein</fullName>
    </recommendedName>
</protein>
<feature type="compositionally biased region" description="Polar residues" evidence="2">
    <location>
        <begin position="29"/>
        <end position="41"/>
    </location>
</feature>
<keyword evidence="1" id="KW-0863">Zinc-finger</keyword>
<gene>
    <name evidence="4" type="ORF">BN1211_3682</name>
</gene>
<feature type="region of interest" description="Disordered" evidence="2">
    <location>
        <begin position="246"/>
        <end position="268"/>
    </location>
</feature>
<dbReference type="SUPFAM" id="SSF57756">
    <property type="entry name" value="Retrovirus zinc finger-like domains"/>
    <property type="match status" value="1"/>
</dbReference>
<evidence type="ECO:0000256" key="1">
    <source>
        <dbReference type="PROSITE-ProRule" id="PRU00047"/>
    </source>
</evidence>
<reference evidence="5" key="1">
    <citation type="journal article" date="2015" name="J. Biotechnol.">
        <title>The structure of the Cyberlindnera jadinii genome and its relation to Candida utilis analyzed by the occurrence of single nucleotide polymorphisms.</title>
        <authorList>
            <person name="Rupp O."/>
            <person name="Brinkrolf K."/>
            <person name="Buerth C."/>
            <person name="Kunigo M."/>
            <person name="Schneider J."/>
            <person name="Jaenicke S."/>
            <person name="Goesmann A."/>
            <person name="Puehler A."/>
            <person name="Jaeger K.-E."/>
            <person name="Ernst J.F."/>
        </authorList>
    </citation>
    <scope>NUCLEOTIDE SEQUENCE [LARGE SCALE GENOMIC DNA]</scope>
    <source>
        <strain evidence="5">ATCC 18201 / CBS 1600 / BCRC 20928 / JCM 3617 / NBRC 0987 / NRRL Y-1542</strain>
    </source>
</reference>
<dbReference type="EMBL" id="CDQK01000004">
    <property type="protein sequence ID" value="CEP23161.1"/>
    <property type="molecule type" value="Genomic_DNA"/>
</dbReference>
<keyword evidence="1" id="KW-0479">Metal-binding</keyword>
<evidence type="ECO:0000313" key="5">
    <source>
        <dbReference type="Proteomes" id="UP000038830"/>
    </source>
</evidence>
<sequence length="268" mass="30859">MESQEKQYDGADNNVESSGSSSDHEQNEPSDSSNTVKTQPVSIEKSKIKSLKDEPPFEPRFKPLEQTIPLSTAFKKTCYKCGNLGHKANECTSTVRLCYNCKQPGHKSSECTTEHTADVKQCYYCEEIGHLQKDCPTLKEKARQRAHARHPLIARRAESYDQINTQNLMYYSQLRREHERAMLQQQQHNQQFYHPQQLRHSHPHFVQTMPSAYTQQHMYFVHPRGPQPLVHPIAWTPEMYIPPVQAFPQQGSSTPELPGKPKTTDTNK</sequence>
<accession>A0A0H5C592</accession>
<feature type="region of interest" description="Disordered" evidence="2">
    <location>
        <begin position="1"/>
        <end position="62"/>
    </location>
</feature>
<name>A0A0H5C592_CYBJN</name>
<evidence type="ECO:0000256" key="2">
    <source>
        <dbReference type="SAM" id="MobiDB-lite"/>
    </source>
</evidence>
<dbReference type="Gene3D" id="4.10.60.10">
    <property type="entry name" value="Zinc finger, CCHC-type"/>
    <property type="match status" value="2"/>
</dbReference>
<feature type="compositionally biased region" description="Basic and acidic residues" evidence="2">
    <location>
        <begin position="44"/>
        <end position="62"/>
    </location>
</feature>
<dbReference type="Pfam" id="PF00098">
    <property type="entry name" value="zf-CCHC"/>
    <property type="match status" value="3"/>
</dbReference>
<dbReference type="GO" id="GO:0003676">
    <property type="term" value="F:nucleic acid binding"/>
    <property type="evidence" value="ECO:0007669"/>
    <property type="project" value="InterPro"/>
</dbReference>
<organism evidence="4 5">
    <name type="scientific">Cyberlindnera jadinii (strain ATCC 18201 / CBS 1600 / BCRC 20928 / JCM 3617 / NBRC 0987 / NRRL Y-1542)</name>
    <name type="common">Torula yeast</name>
    <name type="synonym">Candida utilis</name>
    <dbReference type="NCBI Taxonomy" id="983966"/>
    <lineage>
        <taxon>Eukaryota</taxon>
        <taxon>Fungi</taxon>
        <taxon>Dikarya</taxon>
        <taxon>Ascomycota</taxon>
        <taxon>Saccharomycotina</taxon>
        <taxon>Saccharomycetes</taxon>
        <taxon>Phaffomycetales</taxon>
        <taxon>Phaffomycetaceae</taxon>
        <taxon>Cyberlindnera</taxon>
    </lineage>
</organism>
<dbReference type="InterPro" id="IPR051714">
    <property type="entry name" value="Znf_CCHC_NABP"/>
</dbReference>
<dbReference type="PROSITE" id="PS50158">
    <property type="entry name" value="ZF_CCHC"/>
    <property type="match status" value="3"/>
</dbReference>
<feature type="domain" description="CCHC-type" evidence="3">
    <location>
        <begin position="78"/>
        <end position="93"/>
    </location>
</feature>
<dbReference type="Proteomes" id="UP000038830">
    <property type="component" value="Unassembled WGS sequence"/>
</dbReference>
<dbReference type="SMART" id="SM00343">
    <property type="entry name" value="ZnF_C2HC"/>
    <property type="match status" value="3"/>
</dbReference>
<proteinExistence type="predicted"/>
<evidence type="ECO:0000259" key="3">
    <source>
        <dbReference type="PROSITE" id="PS50158"/>
    </source>
</evidence>
<dbReference type="PANTHER" id="PTHR23002">
    <property type="entry name" value="ZINC FINGER CCHC DOMAIN CONTAINING PROTEIN"/>
    <property type="match status" value="1"/>
</dbReference>
<feature type="domain" description="CCHC-type" evidence="3">
    <location>
        <begin position="122"/>
        <end position="136"/>
    </location>
</feature>
<dbReference type="GO" id="GO:0008270">
    <property type="term" value="F:zinc ion binding"/>
    <property type="evidence" value="ECO:0007669"/>
    <property type="project" value="UniProtKB-KW"/>
</dbReference>
<keyword evidence="1" id="KW-0862">Zinc</keyword>
<dbReference type="AlphaFoldDB" id="A0A0H5C592"/>
<dbReference type="InterPro" id="IPR001878">
    <property type="entry name" value="Znf_CCHC"/>
</dbReference>
<evidence type="ECO:0000313" key="4">
    <source>
        <dbReference type="EMBL" id="CEP23161.1"/>
    </source>
</evidence>
<dbReference type="InterPro" id="IPR036875">
    <property type="entry name" value="Znf_CCHC_sf"/>
</dbReference>
<feature type="domain" description="CCHC-type" evidence="3">
    <location>
        <begin position="98"/>
        <end position="111"/>
    </location>
</feature>